<proteinExistence type="inferred from homology"/>
<dbReference type="InterPro" id="IPR003849">
    <property type="entry name" value="Preprotein_translocase_YajC"/>
</dbReference>
<keyword evidence="11" id="KW-1185">Reference proteome</keyword>
<evidence type="ECO:0000256" key="3">
    <source>
        <dbReference type="ARBA" id="ARBA00022448"/>
    </source>
</evidence>
<keyword evidence="8" id="KW-0811">Translocation</keyword>
<evidence type="ECO:0000256" key="6">
    <source>
        <dbReference type="ARBA" id="ARBA00022927"/>
    </source>
</evidence>
<gene>
    <name evidence="10" type="primary">yajC</name>
    <name evidence="10" type="ORF">IEZ26_21340</name>
</gene>
<keyword evidence="3" id="KW-0813">Transport</keyword>
<name>A0ABR8NJ15_9ACTN</name>
<organism evidence="10 11">
    <name type="scientific">Nocardioides cavernae</name>
    <dbReference type="NCBI Taxonomy" id="1921566"/>
    <lineage>
        <taxon>Bacteria</taxon>
        <taxon>Bacillati</taxon>
        <taxon>Actinomycetota</taxon>
        <taxon>Actinomycetes</taxon>
        <taxon>Propionibacteriales</taxon>
        <taxon>Nocardioidaceae</taxon>
        <taxon>Nocardioides</taxon>
    </lineage>
</organism>
<dbReference type="PANTHER" id="PTHR33909:SF1">
    <property type="entry name" value="SEC TRANSLOCON ACCESSORY COMPLEX SUBUNIT YAJC"/>
    <property type="match status" value="1"/>
</dbReference>
<dbReference type="SMART" id="SM01323">
    <property type="entry name" value="YajC"/>
    <property type="match status" value="1"/>
</dbReference>
<evidence type="ECO:0000313" key="10">
    <source>
        <dbReference type="EMBL" id="MBD3927180.1"/>
    </source>
</evidence>
<evidence type="ECO:0000256" key="5">
    <source>
        <dbReference type="ARBA" id="ARBA00022692"/>
    </source>
</evidence>
<reference evidence="10 11" key="1">
    <citation type="submission" date="2020-09" db="EMBL/GenBank/DDBJ databases">
        <title>novel species in genus Nocardioides.</title>
        <authorList>
            <person name="Zhang G."/>
        </authorList>
    </citation>
    <scope>NUCLEOTIDE SEQUENCE [LARGE SCALE GENOMIC DNA]</scope>
    <source>
        <strain evidence="10 11">KCTC 39551</strain>
    </source>
</reference>
<keyword evidence="5" id="KW-0812">Transmembrane</keyword>
<dbReference type="Proteomes" id="UP000618818">
    <property type="component" value="Unassembled WGS sequence"/>
</dbReference>
<dbReference type="PANTHER" id="PTHR33909">
    <property type="entry name" value="SEC TRANSLOCON ACCESSORY COMPLEX SUBUNIT YAJC"/>
    <property type="match status" value="1"/>
</dbReference>
<evidence type="ECO:0000256" key="2">
    <source>
        <dbReference type="ARBA" id="ARBA00006742"/>
    </source>
</evidence>
<keyword evidence="6" id="KW-0653">Protein transport</keyword>
<evidence type="ECO:0000256" key="1">
    <source>
        <dbReference type="ARBA" id="ARBA00004162"/>
    </source>
</evidence>
<keyword evidence="7" id="KW-1133">Transmembrane helix</keyword>
<comment type="similarity">
    <text evidence="2">Belongs to the YajC family.</text>
</comment>
<dbReference type="PRINTS" id="PR01853">
    <property type="entry name" value="YAJCTRNLCASE"/>
</dbReference>
<dbReference type="NCBIfam" id="TIGR00739">
    <property type="entry name" value="yajC"/>
    <property type="match status" value="1"/>
</dbReference>
<comment type="caution">
    <text evidence="10">The sequence shown here is derived from an EMBL/GenBank/DDBJ whole genome shotgun (WGS) entry which is preliminary data.</text>
</comment>
<evidence type="ECO:0000256" key="8">
    <source>
        <dbReference type="ARBA" id="ARBA00023010"/>
    </source>
</evidence>
<dbReference type="EMBL" id="JACXYZ010000004">
    <property type="protein sequence ID" value="MBD3927180.1"/>
    <property type="molecule type" value="Genomic_DNA"/>
</dbReference>
<evidence type="ECO:0000313" key="11">
    <source>
        <dbReference type="Proteomes" id="UP000618818"/>
    </source>
</evidence>
<sequence>MNDLAALLPLVAILALFWFMVVRPQQRRQKDVVRLQQSIEVGQRVMMSSGIYGTVVSLTDDRARLEIAPGTQIDIARAAIAKVDEPLEQPGPDARDDA</sequence>
<dbReference type="Pfam" id="PF02699">
    <property type="entry name" value="YajC"/>
    <property type="match status" value="1"/>
</dbReference>
<evidence type="ECO:0000256" key="9">
    <source>
        <dbReference type="ARBA" id="ARBA00023136"/>
    </source>
</evidence>
<evidence type="ECO:0000256" key="7">
    <source>
        <dbReference type="ARBA" id="ARBA00022989"/>
    </source>
</evidence>
<protein>
    <submittedName>
        <fullName evidence="10">Preprotein translocase subunit YajC</fullName>
    </submittedName>
</protein>
<comment type="subcellular location">
    <subcellularLocation>
        <location evidence="1">Cell membrane</location>
        <topology evidence="1">Single-pass membrane protein</topology>
    </subcellularLocation>
</comment>
<keyword evidence="9" id="KW-0472">Membrane</keyword>
<keyword evidence="4" id="KW-1003">Cell membrane</keyword>
<evidence type="ECO:0000256" key="4">
    <source>
        <dbReference type="ARBA" id="ARBA00022475"/>
    </source>
</evidence>
<dbReference type="RefSeq" id="WP_191197011.1">
    <property type="nucleotide sequence ID" value="NZ_JACXYZ010000004.1"/>
</dbReference>
<accession>A0ABR8NJ15</accession>